<reference evidence="4" key="1">
    <citation type="journal article" date="2019" name="Int. J. Syst. Evol. Microbiol.">
        <title>The Global Catalogue of Microorganisms (GCM) 10K type strain sequencing project: providing services to taxonomists for standard genome sequencing and annotation.</title>
        <authorList>
            <consortium name="The Broad Institute Genomics Platform"/>
            <consortium name="The Broad Institute Genome Sequencing Center for Infectious Disease"/>
            <person name="Wu L."/>
            <person name="Ma J."/>
        </authorList>
    </citation>
    <scope>NUCLEOTIDE SEQUENCE [LARGE SCALE GENOMIC DNA]</scope>
    <source>
        <strain evidence="4">JCM 16703</strain>
    </source>
</reference>
<dbReference type="Gene3D" id="3.40.50.720">
    <property type="entry name" value="NAD(P)-binding Rossmann-like Domain"/>
    <property type="match status" value="1"/>
</dbReference>
<name>A0ABP7XGS2_9ACTN</name>
<dbReference type="Pfam" id="PF13561">
    <property type="entry name" value="adh_short_C2"/>
    <property type="match status" value="1"/>
</dbReference>
<sequence>MSESTRHDLATAPIVVTGAASGIGRALTEQLLAAGRTVHALDRVACPVDGVPTTLCDLADPAAIAAAVAELPPTIAGLASVAGVPGTADPRVVLLVNLLAPQLLAGHLADRLAEGGAIVNVSSMAAHRNAETDESVEELLAATTVEGIEAWIAARGIGGPAAYDTSKHALNRATQRLAARLVGVRRRALTVSPGPVQTPILGDFRVSMGEESIDRAERAVGRHATADEVAAVVGFALSPQATWVTGIDIPADGGLGAVRAAATAPAPQTAGAPA</sequence>
<dbReference type="PRINTS" id="PR00081">
    <property type="entry name" value="GDHRDH"/>
</dbReference>
<accession>A0ABP7XGS2</accession>
<dbReference type="InterPro" id="IPR002347">
    <property type="entry name" value="SDR_fam"/>
</dbReference>
<organism evidence="3 4">
    <name type="scientific">Nocardioides fonticola</name>
    <dbReference type="NCBI Taxonomy" id="450363"/>
    <lineage>
        <taxon>Bacteria</taxon>
        <taxon>Bacillati</taxon>
        <taxon>Actinomycetota</taxon>
        <taxon>Actinomycetes</taxon>
        <taxon>Propionibacteriales</taxon>
        <taxon>Nocardioidaceae</taxon>
        <taxon>Nocardioides</taxon>
    </lineage>
</organism>
<dbReference type="Proteomes" id="UP001501495">
    <property type="component" value="Unassembled WGS sequence"/>
</dbReference>
<evidence type="ECO:0000256" key="1">
    <source>
        <dbReference type="ARBA" id="ARBA00006484"/>
    </source>
</evidence>
<protein>
    <submittedName>
        <fullName evidence="3">Coniferyl-alcohol dehydrogenase</fullName>
    </submittedName>
</protein>
<dbReference type="RefSeq" id="WP_344732652.1">
    <property type="nucleotide sequence ID" value="NZ_BAAAZH010000011.1"/>
</dbReference>
<dbReference type="InterPro" id="IPR051122">
    <property type="entry name" value="SDR_DHRS6-like"/>
</dbReference>
<dbReference type="EMBL" id="BAAAZH010000011">
    <property type="protein sequence ID" value="GAA4115677.1"/>
    <property type="molecule type" value="Genomic_DNA"/>
</dbReference>
<evidence type="ECO:0000256" key="2">
    <source>
        <dbReference type="ARBA" id="ARBA00023002"/>
    </source>
</evidence>
<comment type="caution">
    <text evidence="3">The sequence shown here is derived from an EMBL/GenBank/DDBJ whole genome shotgun (WGS) entry which is preliminary data.</text>
</comment>
<dbReference type="SUPFAM" id="SSF51735">
    <property type="entry name" value="NAD(P)-binding Rossmann-fold domains"/>
    <property type="match status" value="1"/>
</dbReference>
<proteinExistence type="inferred from homology"/>
<dbReference type="Pfam" id="PF00106">
    <property type="entry name" value="adh_short"/>
    <property type="match status" value="1"/>
</dbReference>
<keyword evidence="4" id="KW-1185">Reference proteome</keyword>
<keyword evidence="2" id="KW-0560">Oxidoreductase</keyword>
<dbReference type="InterPro" id="IPR036291">
    <property type="entry name" value="NAD(P)-bd_dom_sf"/>
</dbReference>
<evidence type="ECO:0000313" key="4">
    <source>
        <dbReference type="Proteomes" id="UP001501495"/>
    </source>
</evidence>
<dbReference type="PANTHER" id="PTHR43477:SF1">
    <property type="entry name" value="DIHYDROANTICAPSIN 7-DEHYDROGENASE"/>
    <property type="match status" value="1"/>
</dbReference>
<evidence type="ECO:0000313" key="3">
    <source>
        <dbReference type="EMBL" id="GAA4115677.1"/>
    </source>
</evidence>
<dbReference type="PANTHER" id="PTHR43477">
    <property type="entry name" value="DIHYDROANTICAPSIN 7-DEHYDROGENASE"/>
    <property type="match status" value="1"/>
</dbReference>
<comment type="similarity">
    <text evidence="1">Belongs to the short-chain dehydrogenases/reductases (SDR) family.</text>
</comment>
<gene>
    <name evidence="3" type="ORF">GCM10022215_14710</name>
</gene>